<protein>
    <submittedName>
        <fullName evidence="1">Uncharacterized protein</fullName>
    </submittedName>
</protein>
<evidence type="ECO:0000313" key="2">
    <source>
        <dbReference type="Proteomes" id="UP000600363"/>
    </source>
</evidence>
<name>A0A832RWL8_9EURY</name>
<dbReference type="RefSeq" id="WP_042687315.1">
    <property type="nucleotide sequence ID" value="NZ_DUIH01000011.1"/>
</dbReference>
<proteinExistence type="predicted"/>
<dbReference type="EMBL" id="DUIH01000011">
    <property type="protein sequence ID" value="HIH69578.1"/>
    <property type="molecule type" value="Genomic_DNA"/>
</dbReference>
<dbReference type="Proteomes" id="UP000600363">
    <property type="component" value="Unassembled WGS sequence"/>
</dbReference>
<accession>A0A832RWL8</accession>
<reference evidence="1" key="1">
    <citation type="journal article" date="2020" name="bioRxiv">
        <title>A rank-normalized archaeal taxonomy based on genome phylogeny resolves widespread incomplete and uneven classifications.</title>
        <authorList>
            <person name="Rinke C."/>
            <person name="Chuvochina M."/>
            <person name="Mussig A.J."/>
            <person name="Chaumeil P.-A."/>
            <person name="Waite D.W."/>
            <person name="Whitman W.B."/>
            <person name="Parks D.H."/>
            <person name="Hugenholtz P."/>
        </authorList>
    </citation>
    <scope>NUCLEOTIDE SEQUENCE</scope>
    <source>
        <strain evidence="1">UBA12518</strain>
    </source>
</reference>
<gene>
    <name evidence="1" type="ORF">HA299_03005</name>
</gene>
<comment type="caution">
    <text evidence="1">The sequence shown here is derived from an EMBL/GenBank/DDBJ whole genome shotgun (WGS) entry which is preliminary data.</text>
</comment>
<organism evidence="1 2">
    <name type="scientific">Methermicoccus shengliensis</name>
    <dbReference type="NCBI Taxonomy" id="660064"/>
    <lineage>
        <taxon>Archaea</taxon>
        <taxon>Methanobacteriati</taxon>
        <taxon>Methanobacteriota</taxon>
        <taxon>Stenosarchaea group</taxon>
        <taxon>Methanomicrobia</taxon>
        <taxon>Methanosarcinales</taxon>
        <taxon>Methermicoccaceae</taxon>
        <taxon>Methermicoccus</taxon>
    </lineage>
</organism>
<dbReference type="AlphaFoldDB" id="A0A832RWL8"/>
<evidence type="ECO:0000313" key="1">
    <source>
        <dbReference type="EMBL" id="HIH69578.1"/>
    </source>
</evidence>
<sequence length="152" mass="17887">MRWLPLVVVLGMVMLMAMPQASAQREPYFHVDRVTMQLEGYNATFMLEFHLDTLANAYVLLFGSNAIRPDVMKFFSNFSEVKVLSLQRDRAYIRVVNITHSLDERQDRIYFLYPPYHFSQRVPIIVIRYLDGSRLELYNRDTTPAKIATVYK</sequence>